<dbReference type="Pfam" id="PF21858">
    <property type="entry name" value="DUF6914"/>
    <property type="match status" value="1"/>
</dbReference>
<evidence type="ECO:0000313" key="2">
    <source>
        <dbReference type="Proteomes" id="UP001147695"/>
    </source>
</evidence>
<dbReference type="Proteomes" id="UP001147695">
    <property type="component" value="Unassembled WGS sequence"/>
</dbReference>
<dbReference type="EMBL" id="JAPZBQ010000001">
    <property type="protein sequence ID" value="KAJ5351821.1"/>
    <property type="molecule type" value="Genomic_DNA"/>
</dbReference>
<sequence length="172" mass="19770">MPSNKNRLYVALYPSGVSNNEERKYHWAFLIGPKKEDIQAVPGKRYHVKNSPFGWEFEEDLLDDVRNASNLLARIVIAKIQDEQRLISIFNRLPVVQGDPSWRCRTWMASAVDEISKDGKCVGTAELDWLKIEAFGRQYVGDKTAGGRYRTVADLEKPKPTWDMLESRERVA</sequence>
<gene>
    <name evidence="1" type="ORF">N7452_000795</name>
</gene>
<accession>A0A9W9UR80</accession>
<proteinExistence type="predicted"/>
<comment type="caution">
    <text evidence="1">The sequence shown here is derived from an EMBL/GenBank/DDBJ whole genome shotgun (WGS) entry which is preliminary data.</text>
</comment>
<reference evidence="1" key="2">
    <citation type="journal article" date="2023" name="IMA Fungus">
        <title>Comparative genomic study of the Penicillium genus elucidates a diverse pangenome and 15 lateral gene transfer events.</title>
        <authorList>
            <person name="Petersen C."/>
            <person name="Sorensen T."/>
            <person name="Nielsen M.R."/>
            <person name="Sondergaard T.E."/>
            <person name="Sorensen J.L."/>
            <person name="Fitzpatrick D.A."/>
            <person name="Frisvad J.C."/>
            <person name="Nielsen K.L."/>
        </authorList>
    </citation>
    <scope>NUCLEOTIDE SEQUENCE</scope>
    <source>
        <strain evidence="1">IBT 35673</strain>
    </source>
</reference>
<name>A0A9W9UR80_PENBR</name>
<reference evidence="1" key="1">
    <citation type="submission" date="2022-12" db="EMBL/GenBank/DDBJ databases">
        <authorList>
            <person name="Petersen C."/>
        </authorList>
    </citation>
    <scope>NUCLEOTIDE SEQUENCE</scope>
    <source>
        <strain evidence="1">IBT 35673</strain>
    </source>
</reference>
<evidence type="ECO:0000313" key="1">
    <source>
        <dbReference type="EMBL" id="KAJ5351821.1"/>
    </source>
</evidence>
<protein>
    <submittedName>
        <fullName evidence="1">Uncharacterized protein</fullName>
    </submittedName>
</protein>
<organism evidence="1 2">
    <name type="scientific">Penicillium brevicompactum</name>
    <dbReference type="NCBI Taxonomy" id="5074"/>
    <lineage>
        <taxon>Eukaryota</taxon>
        <taxon>Fungi</taxon>
        <taxon>Dikarya</taxon>
        <taxon>Ascomycota</taxon>
        <taxon>Pezizomycotina</taxon>
        <taxon>Eurotiomycetes</taxon>
        <taxon>Eurotiomycetidae</taxon>
        <taxon>Eurotiales</taxon>
        <taxon>Aspergillaceae</taxon>
        <taxon>Penicillium</taxon>
    </lineage>
</organism>
<dbReference type="AlphaFoldDB" id="A0A9W9UR80"/>
<dbReference type="InterPro" id="IPR054208">
    <property type="entry name" value="DUF6914"/>
</dbReference>